<evidence type="ECO:0000256" key="3">
    <source>
        <dbReference type="ARBA" id="ARBA00022617"/>
    </source>
</evidence>
<evidence type="ECO:0000256" key="8">
    <source>
        <dbReference type="SAM" id="MobiDB-lite"/>
    </source>
</evidence>
<keyword evidence="6" id="KW-0408">Iron</keyword>
<comment type="cofactor">
    <cofactor evidence="1">
        <name>heme b</name>
        <dbReference type="ChEBI" id="CHEBI:60344"/>
    </cofactor>
</comment>
<dbReference type="PANTHER" id="PTHR33577">
    <property type="entry name" value="STERIGMATOCYSTIN BIOSYNTHESIS PEROXIDASE STCC-RELATED"/>
    <property type="match status" value="1"/>
</dbReference>
<accession>A0A1Y1VSH8</accession>
<keyword evidence="3" id="KW-0349">Heme</keyword>
<keyword evidence="2 10" id="KW-0575">Peroxidase</keyword>
<dbReference type="InterPro" id="IPR000028">
    <property type="entry name" value="Chloroperoxidase"/>
</dbReference>
<name>A0A1Y1VSH8_9FUNG</name>
<reference evidence="10 11" key="1">
    <citation type="submission" date="2016-07" db="EMBL/GenBank/DDBJ databases">
        <title>Pervasive Adenine N6-methylation of Active Genes in Fungi.</title>
        <authorList>
            <consortium name="DOE Joint Genome Institute"/>
            <person name="Mondo S.J."/>
            <person name="Dannebaum R.O."/>
            <person name="Kuo R.C."/>
            <person name="Labutti K."/>
            <person name="Haridas S."/>
            <person name="Kuo A."/>
            <person name="Salamov A."/>
            <person name="Ahrendt S.R."/>
            <person name="Lipzen A."/>
            <person name="Sullivan W."/>
            <person name="Andreopoulos W.B."/>
            <person name="Clum A."/>
            <person name="Lindquist E."/>
            <person name="Daum C."/>
            <person name="Ramamoorthy G.K."/>
            <person name="Gryganskyi A."/>
            <person name="Culley D."/>
            <person name="Magnuson J.K."/>
            <person name="James T.Y."/>
            <person name="O'Malley M.A."/>
            <person name="Stajich J.E."/>
            <person name="Spatafora J.W."/>
            <person name="Visel A."/>
            <person name="Grigoriev I.V."/>
        </authorList>
    </citation>
    <scope>NUCLEOTIDE SEQUENCE [LARGE SCALE GENOMIC DNA]</scope>
    <source>
        <strain evidence="10 11">CBS 931.73</strain>
    </source>
</reference>
<feature type="region of interest" description="Disordered" evidence="8">
    <location>
        <begin position="32"/>
        <end position="62"/>
    </location>
</feature>
<sequence length="269" mass="30211">MITAIWLENDGNSSDLPLQDWQYNTASIDPLISGHKKPTSSHHLHSAMSQDNQFQPPGGSASRGPCPALNVLANHGYFPRDGKNLDRETIINGLTTVYNIDLGFAQFLADRALELLGTKNDNGNVVLEDLEKLSTHNVIEHDISLSRLDLSLGDNNNPNAELVEQVSQASKDGFSMTFDDFAQLRRLRYDQCKNNPGLTWNLKQKITAYGESALLLNVFGDGTTTKRSELDTLFKEERLPETFVKPEKPVTFSQVRWTAFKLLFKNRFK</sequence>
<evidence type="ECO:0000313" key="10">
    <source>
        <dbReference type="EMBL" id="ORX64133.1"/>
    </source>
</evidence>
<dbReference type="GO" id="GO:0004601">
    <property type="term" value="F:peroxidase activity"/>
    <property type="evidence" value="ECO:0007669"/>
    <property type="project" value="UniProtKB-KW"/>
</dbReference>
<evidence type="ECO:0000256" key="7">
    <source>
        <dbReference type="ARBA" id="ARBA00025795"/>
    </source>
</evidence>
<feature type="compositionally biased region" description="Basic residues" evidence="8">
    <location>
        <begin position="34"/>
        <end position="45"/>
    </location>
</feature>
<evidence type="ECO:0000256" key="6">
    <source>
        <dbReference type="ARBA" id="ARBA00023004"/>
    </source>
</evidence>
<evidence type="ECO:0000256" key="2">
    <source>
        <dbReference type="ARBA" id="ARBA00022559"/>
    </source>
</evidence>
<evidence type="ECO:0000313" key="11">
    <source>
        <dbReference type="Proteomes" id="UP000193498"/>
    </source>
</evidence>
<dbReference type="Pfam" id="PF01328">
    <property type="entry name" value="Peroxidase_2"/>
    <property type="match status" value="1"/>
</dbReference>
<keyword evidence="11" id="KW-1185">Reference proteome</keyword>
<dbReference type="GO" id="GO:0046872">
    <property type="term" value="F:metal ion binding"/>
    <property type="evidence" value="ECO:0007669"/>
    <property type="project" value="UniProtKB-KW"/>
</dbReference>
<comment type="similarity">
    <text evidence="7">Belongs to the chloroperoxidase family.</text>
</comment>
<organism evidence="10 11">
    <name type="scientific">Basidiobolus meristosporus CBS 931.73</name>
    <dbReference type="NCBI Taxonomy" id="1314790"/>
    <lineage>
        <taxon>Eukaryota</taxon>
        <taxon>Fungi</taxon>
        <taxon>Fungi incertae sedis</taxon>
        <taxon>Zoopagomycota</taxon>
        <taxon>Entomophthoromycotina</taxon>
        <taxon>Basidiobolomycetes</taxon>
        <taxon>Basidiobolales</taxon>
        <taxon>Basidiobolaceae</taxon>
        <taxon>Basidiobolus</taxon>
    </lineage>
</organism>
<feature type="domain" description="Heme haloperoxidase family profile" evidence="9">
    <location>
        <begin position="50"/>
        <end position="257"/>
    </location>
</feature>
<dbReference type="InParanoid" id="A0A1Y1VSH8"/>
<dbReference type="AlphaFoldDB" id="A0A1Y1VSH8"/>
<dbReference type="InterPro" id="IPR036851">
    <property type="entry name" value="Chloroperoxidase-like_sf"/>
</dbReference>
<dbReference type="PROSITE" id="PS51405">
    <property type="entry name" value="HEME_HALOPEROXIDASE"/>
    <property type="match status" value="1"/>
</dbReference>
<evidence type="ECO:0000256" key="5">
    <source>
        <dbReference type="ARBA" id="ARBA00023002"/>
    </source>
</evidence>
<dbReference type="Proteomes" id="UP000193498">
    <property type="component" value="Unassembled WGS sequence"/>
</dbReference>
<evidence type="ECO:0000256" key="1">
    <source>
        <dbReference type="ARBA" id="ARBA00001970"/>
    </source>
</evidence>
<dbReference type="SUPFAM" id="SSF47571">
    <property type="entry name" value="Cloroperoxidase"/>
    <property type="match status" value="1"/>
</dbReference>
<evidence type="ECO:0000259" key="9">
    <source>
        <dbReference type="PROSITE" id="PS51405"/>
    </source>
</evidence>
<dbReference type="EMBL" id="MCFE01001233">
    <property type="protein sequence ID" value="ORX64133.1"/>
    <property type="molecule type" value="Genomic_DNA"/>
</dbReference>
<keyword evidence="5" id="KW-0560">Oxidoreductase</keyword>
<gene>
    <name evidence="10" type="ORF">K493DRAFT_249439</name>
</gene>
<comment type="caution">
    <text evidence="10">The sequence shown here is derived from an EMBL/GenBank/DDBJ whole genome shotgun (WGS) entry which is preliminary data.</text>
</comment>
<protein>
    <submittedName>
        <fullName evidence="10">Cloroperoxidase</fullName>
    </submittedName>
</protein>
<dbReference type="STRING" id="1314790.A0A1Y1VSH8"/>
<dbReference type="PANTHER" id="PTHR33577:SF9">
    <property type="entry name" value="PEROXIDASE STCC"/>
    <property type="match status" value="1"/>
</dbReference>
<evidence type="ECO:0000256" key="4">
    <source>
        <dbReference type="ARBA" id="ARBA00022723"/>
    </source>
</evidence>
<proteinExistence type="inferred from homology"/>
<dbReference type="OrthoDB" id="407298at2759"/>
<keyword evidence="4" id="KW-0479">Metal-binding</keyword>
<dbReference type="Gene3D" id="1.10.489.10">
    <property type="entry name" value="Chloroperoxidase-like"/>
    <property type="match status" value="1"/>
</dbReference>